<gene>
    <name evidence="1" type="ORF">EJ06DRAFT_345866</name>
</gene>
<sequence>MSLRCNCRRWRPSPRSGRFSLILSPWPLLPLRCTPPFRRQFCVIVPVFHHDSSPWWRELLHDVDIQSGSTPHPKLRMLSTFNLHRKLRVDKTVTRCHGRAVISQGYSRAQNRTTAGLLYLLSTTSRRSCSFWVKARALATENKPSRDSDVLLLLGCLHRCGRTGCCIY</sequence>
<accession>A0A6G1I364</accession>
<evidence type="ECO:0000313" key="2">
    <source>
        <dbReference type="Proteomes" id="UP000799640"/>
    </source>
</evidence>
<name>A0A6G1I364_9PEZI</name>
<dbReference type="AlphaFoldDB" id="A0A6G1I364"/>
<protein>
    <submittedName>
        <fullName evidence="1">Uncharacterized protein</fullName>
    </submittedName>
</protein>
<keyword evidence="2" id="KW-1185">Reference proteome</keyword>
<reference evidence="1" key="1">
    <citation type="journal article" date="2020" name="Stud. Mycol.">
        <title>101 Dothideomycetes genomes: a test case for predicting lifestyles and emergence of pathogens.</title>
        <authorList>
            <person name="Haridas S."/>
            <person name="Albert R."/>
            <person name="Binder M."/>
            <person name="Bloem J."/>
            <person name="Labutti K."/>
            <person name="Salamov A."/>
            <person name="Andreopoulos B."/>
            <person name="Baker S."/>
            <person name="Barry K."/>
            <person name="Bills G."/>
            <person name="Bluhm B."/>
            <person name="Cannon C."/>
            <person name="Castanera R."/>
            <person name="Culley D."/>
            <person name="Daum C."/>
            <person name="Ezra D."/>
            <person name="Gonzalez J."/>
            <person name="Henrissat B."/>
            <person name="Kuo A."/>
            <person name="Liang C."/>
            <person name="Lipzen A."/>
            <person name="Lutzoni F."/>
            <person name="Magnuson J."/>
            <person name="Mondo S."/>
            <person name="Nolan M."/>
            <person name="Ohm R."/>
            <person name="Pangilinan J."/>
            <person name="Park H.-J."/>
            <person name="Ramirez L."/>
            <person name="Alfaro M."/>
            <person name="Sun H."/>
            <person name="Tritt A."/>
            <person name="Yoshinaga Y."/>
            <person name="Zwiers L.-H."/>
            <person name="Turgeon B."/>
            <person name="Goodwin S."/>
            <person name="Spatafora J."/>
            <person name="Crous P."/>
            <person name="Grigoriev I."/>
        </authorList>
    </citation>
    <scope>NUCLEOTIDE SEQUENCE</scope>
    <source>
        <strain evidence="1">CBS 262.69</strain>
    </source>
</reference>
<dbReference type="Proteomes" id="UP000799640">
    <property type="component" value="Unassembled WGS sequence"/>
</dbReference>
<evidence type="ECO:0000313" key="1">
    <source>
        <dbReference type="EMBL" id="KAF2402566.1"/>
    </source>
</evidence>
<proteinExistence type="predicted"/>
<dbReference type="EMBL" id="ML996691">
    <property type="protein sequence ID" value="KAF2402566.1"/>
    <property type="molecule type" value="Genomic_DNA"/>
</dbReference>
<organism evidence="1 2">
    <name type="scientific">Trichodelitschia bisporula</name>
    <dbReference type="NCBI Taxonomy" id="703511"/>
    <lineage>
        <taxon>Eukaryota</taxon>
        <taxon>Fungi</taxon>
        <taxon>Dikarya</taxon>
        <taxon>Ascomycota</taxon>
        <taxon>Pezizomycotina</taxon>
        <taxon>Dothideomycetes</taxon>
        <taxon>Dothideomycetes incertae sedis</taxon>
        <taxon>Phaeotrichales</taxon>
        <taxon>Phaeotrichaceae</taxon>
        <taxon>Trichodelitschia</taxon>
    </lineage>
</organism>